<feature type="compositionally biased region" description="Polar residues" evidence="1">
    <location>
        <begin position="28"/>
        <end position="37"/>
    </location>
</feature>
<dbReference type="AlphaFoldDB" id="A0A6A5ZPI3"/>
<feature type="compositionally biased region" description="Basic residues" evidence="1">
    <location>
        <begin position="340"/>
        <end position="351"/>
    </location>
</feature>
<accession>A0A6A5ZPI3</accession>
<feature type="region of interest" description="Disordered" evidence="1">
    <location>
        <begin position="262"/>
        <end position="287"/>
    </location>
</feature>
<dbReference type="Proteomes" id="UP000799770">
    <property type="component" value="Unassembled WGS sequence"/>
</dbReference>
<feature type="region of interest" description="Disordered" evidence="1">
    <location>
        <begin position="391"/>
        <end position="412"/>
    </location>
</feature>
<feature type="region of interest" description="Disordered" evidence="1">
    <location>
        <begin position="328"/>
        <end position="351"/>
    </location>
</feature>
<protein>
    <submittedName>
        <fullName evidence="2">Uncharacterized protein</fullName>
    </submittedName>
</protein>
<feature type="region of interest" description="Disordered" evidence="1">
    <location>
        <begin position="60"/>
        <end position="89"/>
    </location>
</feature>
<evidence type="ECO:0000313" key="3">
    <source>
        <dbReference type="Proteomes" id="UP000799770"/>
    </source>
</evidence>
<sequence>MSDKRKLSFSETGTSSPPHKKLVVPDQQARTLSSPTMLATPGMEGSKILDTPLTIFSAHSESADHSIKPPELVKSQAPSKLPQLPPSTPFQAGFGQLAHALGPAPSQPQSFQGLPIHLSNYSGKIAWAPPQPWAEQTLKSKSNQQDMRAFLRACKHPQASNDTLASDQLFKLVRPLQLLNRQAEDAHQNALRKAKEDVNAKMAKEAGEKNDKQDTAEKTAAKKTDSEKKAFKLPKKRTENQNDEVKAALKQVRALARQDIETGADLVDPNTEISDPEPDSEEEMTPDEKRITVKKYLPLTLVMDKDTGRLPISAEGQRLTRIVLRNKQRLNQMRDDGKSRKDRKKAGKQPRVAWRRLRTEISKSLAVGEDEDKNAMAELMLNEVLGWAGDGDLSDLEDEPAAYSEAQVVEDE</sequence>
<organism evidence="2 3">
    <name type="scientific">Lophiotrema nucula</name>
    <dbReference type="NCBI Taxonomy" id="690887"/>
    <lineage>
        <taxon>Eukaryota</taxon>
        <taxon>Fungi</taxon>
        <taxon>Dikarya</taxon>
        <taxon>Ascomycota</taxon>
        <taxon>Pezizomycotina</taxon>
        <taxon>Dothideomycetes</taxon>
        <taxon>Pleosporomycetidae</taxon>
        <taxon>Pleosporales</taxon>
        <taxon>Lophiotremataceae</taxon>
        <taxon>Lophiotrema</taxon>
    </lineage>
</organism>
<feature type="compositionally biased region" description="Acidic residues" evidence="1">
    <location>
        <begin position="274"/>
        <end position="285"/>
    </location>
</feature>
<reference evidence="2" key="1">
    <citation type="journal article" date="2020" name="Stud. Mycol.">
        <title>101 Dothideomycetes genomes: a test case for predicting lifestyles and emergence of pathogens.</title>
        <authorList>
            <person name="Haridas S."/>
            <person name="Albert R."/>
            <person name="Binder M."/>
            <person name="Bloem J."/>
            <person name="Labutti K."/>
            <person name="Salamov A."/>
            <person name="Andreopoulos B."/>
            <person name="Baker S."/>
            <person name="Barry K."/>
            <person name="Bills G."/>
            <person name="Bluhm B."/>
            <person name="Cannon C."/>
            <person name="Castanera R."/>
            <person name="Culley D."/>
            <person name="Daum C."/>
            <person name="Ezra D."/>
            <person name="Gonzalez J."/>
            <person name="Henrissat B."/>
            <person name="Kuo A."/>
            <person name="Liang C."/>
            <person name="Lipzen A."/>
            <person name="Lutzoni F."/>
            <person name="Magnuson J."/>
            <person name="Mondo S."/>
            <person name="Nolan M."/>
            <person name="Ohm R."/>
            <person name="Pangilinan J."/>
            <person name="Park H.-J."/>
            <person name="Ramirez L."/>
            <person name="Alfaro M."/>
            <person name="Sun H."/>
            <person name="Tritt A."/>
            <person name="Yoshinaga Y."/>
            <person name="Zwiers L.-H."/>
            <person name="Turgeon B."/>
            <person name="Goodwin S."/>
            <person name="Spatafora J."/>
            <person name="Crous P."/>
            <person name="Grigoriev I."/>
        </authorList>
    </citation>
    <scope>NUCLEOTIDE SEQUENCE</scope>
    <source>
        <strain evidence="2">CBS 627.86</strain>
    </source>
</reference>
<evidence type="ECO:0000256" key="1">
    <source>
        <dbReference type="SAM" id="MobiDB-lite"/>
    </source>
</evidence>
<keyword evidence="3" id="KW-1185">Reference proteome</keyword>
<gene>
    <name evidence="2" type="ORF">BDV96DRAFT_217467</name>
</gene>
<name>A0A6A5ZPI3_9PLEO</name>
<feature type="region of interest" description="Disordered" evidence="1">
    <location>
        <begin position="1"/>
        <end position="45"/>
    </location>
</feature>
<feature type="region of interest" description="Disordered" evidence="1">
    <location>
        <begin position="202"/>
        <end position="241"/>
    </location>
</feature>
<proteinExistence type="predicted"/>
<evidence type="ECO:0000313" key="2">
    <source>
        <dbReference type="EMBL" id="KAF2121600.1"/>
    </source>
</evidence>
<dbReference type="EMBL" id="ML977312">
    <property type="protein sequence ID" value="KAF2121600.1"/>
    <property type="molecule type" value="Genomic_DNA"/>
</dbReference>